<sequence length="134" mass="13695">MKATQRPRSGPTTKAPTTKAPTTRAPKAPAAKAPVAKTSTATTPKKDSPATGHRTITIAVPPLAQAADLVVEVASLPMNTARRLLPAKGGLPLYAGLGALAVLGALEWPVAMGVGIGYAVLRHRGPLAPPTEKR</sequence>
<dbReference type="EMBL" id="CP009313">
    <property type="protein sequence ID" value="AJE39208.1"/>
    <property type="molecule type" value="Genomic_DNA"/>
</dbReference>
<evidence type="ECO:0000313" key="6">
    <source>
        <dbReference type="Proteomes" id="UP000325763"/>
    </source>
</evidence>
<protein>
    <submittedName>
        <fullName evidence="3">Uncharacterized protein</fullName>
    </submittedName>
</protein>
<dbReference type="Proteomes" id="UP000325763">
    <property type="component" value="Chromosome"/>
</dbReference>
<dbReference type="AlphaFoldDB" id="A0A0B5D7F3"/>
<reference evidence="5" key="1">
    <citation type="submission" date="2014-09" db="EMBL/GenBank/DDBJ databases">
        <title>Sequence of the Streptomyces nodosus genome.</title>
        <authorList>
            <person name="Sweeney P."/>
            <person name="Stephens N."/>
            <person name="Murphy C."/>
            <person name="Caffrey P."/>
        </authorList>
    </citation>
    <scope>NUCLEOTIDE SEQUENCE [LARGE SCALE GENOMIC DNA]</scope>
    <source>
        <strain evidence="5">ATCC 14899</strain>
    </source>
</reference>
<evidence type="ECO:0000313" key="4">
    <source>
        <dbReference type="EMBL" id="QEV43072.1"/>
    </source>
</evidence>
<evidence type="ECO:0000313" key="3">
    <source>
        <dbReference type="EMBL" id="AJE39208.1"/>
    </source>
</evidence>
<reference evidence="3 5" key="2">
    <citation type="journal article" date="2016" name="Appl. Microbiol. Biotechnol.">
        <title>Exploiting the genome sequence of Streptomyces nodosus for enhanced antibiotic production.</title>
        <authorList>
            <person name="Sweeney P."/>
            <person name="Murphy C.D."/>
            <person name="Caffrey P."/>
        </authorList>
    </citation>
    <scope>NUCLEOTIDE SEQUENCE [LARGE SCALE GENOMIC DNA]</scope>
    <source>
        <strain evidence="3 5">ATCC 14899</strain>
    </source>
</reference>
<name>A0A0B5D7F3_9ACTN</name>
<reference evidence="4 6" key="3">
    <citation type="submission" date="2017-09" db="EMBL/GenBank/DDBJ databases">
        <title>Streptomyces genome completion.</title>
        <authorList>
            <person name="Lee N."/>
            <person name="Cho B.-K."/>
        </authorList>
    </citation>
    <scope>NUCLEOTIDE SEQUENCE [LARGE SCALE GENOMIC DNA]</scope>
    <source>
        <strain evidence="4 6">ATCC 14899</strain>
    </source>
</reference>
<dbReference type="KEGG" id="snq:CP978_03965"/>
<feature type="transmembrane region" description="Helical" evidence="2">
    <location>
        <begin position="91"/>
        <end position="121"/>
    </location>
</feature>
<keyword evidence="2" id="KW-1133">Transmembrane helix</keyword>
<dbReference type="Proteomes" id="UP000031526">
    <property type="component" value="Chromosome"/>
</dbReference>
<keyword evidence="2" id="KW-0812">Transmembrane</keyword>
<dbReference type="OrthoDB" id="4289762at2"/>
<feature type="region of interest" description="Disordered" evidence="1">
    <location>
        <begin position="1"/>
        <end position="54"/>
    </location>
</feature>
<proteinExistence type="predicted"/>
<evidence type="ECO:0000313" key="5">
    <source>
        <dbReference type="Proteomes" id="UP000031526"/>
    </source>
</evidence>
<accession>A0A0B5D7F3</accession>
<organism evidence="3 5">
    <name type="scientific">Streptomyces nodosus</name>
    <dbReference type="NCBI Taxonomy" id="40318"/>
    <lineage>
        <taxon>Bacteria</taxon>
        <taxon>Bacillati</taxon>
        <taxon>Actinomycetota</taxon>
        <taxon>Actinomycetes</taxon>
        <taxon>Kitasatosporales</taxon>
        <taxon>Streptomycetaceae</taxon>
        <taxon>Streptomyces</taxon>
    </lineage>
</organism>
<feature type="compositionally biased region" description="Low complexity" evidence="1">
    <location>
        <begin position="11"/>
        <end position="43"/>
    </location>
</feature>
<keyword evidence="2" id="KW-0472">Membrane</keyword>
<evidence type="ECO:0000256" key="2">
    <source>
        <dbReference type="SAM" id="Phobius"/>
    </source>
</evidence>
<evidence type="ECO:0000256" key="1">
    <source>
        <dbReference type="SAM" id="MobiDB-lite"/>
    </source>
</evidence>
<gene>
    <name evidence="4" type="ORF">CP978_03965</name>
    <name evidence="3" type="ORF">SNOD_03575</name>
</gene>
<dbReference type="EMBL" id="CP023747">
    <property type="protein sequence ID" value="QEV43072.1"/>
    <property type="molecule type" value="Genomic_DNA"/>
</dbReference>
<dbReference type="HOGENOM" id="CLU_1895046_0_0_11"/>
<keyword evidence="5" id="KW-1185">Reference proteome</keyword>